<organism evidence="2 3">
    <name type="scientific">Hydrogenophaga intermedia</name>
    <dbReference type="NCBI Taxonomy" id="65786"/>
    <lineage>
        <taxon>Bacteria</taxon>
        <taxon>Pseudomonadati</taxon>
        <taxon>Pseudomonadota</taxon>
        <taxon>Betaproteobacteria</taxon>
        <taxon>Burkholderiales</taxon>
        <taxon>Comamonadaceae</taxon>
        <taxon>Hydrogenophaga</taxon>
    </lineage>
</organism>
<feature type="chain" id="PRO_5009681563" description="Transmembrane protein" evidence="1">
    <location>
        <begin position="26"/>
        <end position="177"/>
    </location>
</feature>
<gene>
    <name evidence="2" type="ORF">BN948_03816</name>
</gene>
<protein>
    <recommendedName>
        <fullName evidence="4">Transmembrane protein</fullName>
    </recommendedName>
</protein>
<keyword evidence="1" id="KW-0732">Signal</keyword>
<evidence type="ECO:0000256" key="1">
    <source>
        <dbReference type="SAM" id="SignalP"/>
    </source>
</evidence>
<dbReference type="PROSITE" id="PS51257">
    <property type="entry name" value="PROKAR_LIPOPROTEIN"/>
    <property type="match status" value="1"/>
</dbReference>
<dbReference type="AlphaFoldDB" id="A0A1L1PNT0"/>
<keyword evidence="3" id="KW-1185">Reference proteome</keyword>
<proteinExistence type="predicted"/>
<accession>A0A1L1PNT0</accession>
<evidence type="ECO:0008006" key="4">
    <source>
        <dbReference type="Google" id="ProtNLM"/>
    </source>
</evidence>
<reference evidence="3" key="1">
    <citation type="submission" date="2014-11" db="EMBL/GenBank/DDBJ databases">
        <title>Draft genome sequence of Hydrogenophaga intermedia S1.</title>
        <authorList>
            <person name="Gan H.M."/>
            <person name="Chew T.H."/>
            <person name="Stolz A."/>
        </authorList>
    </citation>
    <scope>NUCLEOTIDE SEQUENCE [LARGE SCALE GENOMIC DNA]</scope>
    <source>
        <strain evidence="3">S1</strain>
    </source>
</reference>
<dbReference type="EMBL" id="CCAE010000041">
    <property type="protein sequence ID" value="CDN89379.1"/>
    <property type="molecule type" value="Genomic_DNA"/>
</dbReference>
<dbReference type="RefSeq" id="WP_009519287.1">
    <property type="nucleotide sequence ID" value="NZ_CCAE010000041.1"/>
</dbReference>
<evidence type="ECO:0000313" key="3">
    <source>
        <dbReference type="Proteomes" id="UP000028878"/>
    </source>
</evidence>
<dbReference type="Proteomes" id="UP000028878">
    <property type="component" value="Unassembled WGS sequence"/>
</dbReference>
<name>A0A1L1PNT0_HYDIT</name>
<evidence type="ECO:0000313" key="2">
    <source>
        <dbReference type="EMBL" id="CDN89379.1"/>
    </source>
</evidence>
<feature type="signal peptide" evidence="1">
    <location>
        <begin position="1"/>
        <end position="25"/>
    </location>
</feature>
<sequence precursor="true">MTRTRRLAGALAALLLFAACSPTFNWRTVRADGAPVQALMPCKPDRAEREVPLGGLNATLHMLSCDTGGLTFAVAWLDAGDAARAALALDAWRRATLVAVHADPALADDPAAQWPAAVPGTDRALGLQAGGRDPRGEPVTVRALHAAQGGRLVHAAIYGRAIDPELASTFFDGLRLP</sequence>